<proteinExistence type="predicted"/>
<organism evidence="1 2">
    <name type="scientific">Acholeplasma laidlawii</name>
    <dbReference type="NCBI Taxonomy" id="2148"/>
    <lineage>
        <taxon>Bacteria</taxon>
        <taxon>Bacillati</taxon>
        <taxon>Mycoplasmatota</taxon>
        <taxon>Mollicutes</taxon>
        <taxon>Acholeplasmatales</taxon>
        <taxon>Acholeplasmataceae</taxon>
        <taxon>Acholeplasma</taxon>
    </lineage>
</organism>
<dbReference type="GO" id="GO:0033194">
    <property type="term" value="P:response to hydroperoxide"/>
    <property type="evidence" value="ECO:0007669"/>
    <property type="project" value="TreeGrafter"/>
</dbReference>
<comment type="caution">
    <text evidence="1">The sequence shown here is derived from an EMBL/GenBank/DDBJ whole genome shotgun (WGS) entry which is preliminary data.</text>
</comment>
<accession>A0A553IGV6</accession>
<dbReference type="PANTHER" id="PTHR30283">
    <property type="entry name" value="PEROXIDE STRESS RESPONSE PROTEIN YAAA"/>
    <property type="match status" value="1"/>
</dbReference>
<dbReference type="GO" id="GO:0005829">
    <property type="term" value="C:cytosol"/>
    <property type="evidence" value="ECO:0007669"/>
    <property type="project" value="TreeGrafter"/>
</dbReference>
<dbReference type="InterPro" id="IPR005583">
    <property type="entry name" value="YaaA"/>
</dbReference>
<name>A0A553IGV6_ACHLA</name>
<dbReference type="Proteomes" id="UP000315938">
    <property type="component" value="Unassembled WGS sequence"/>
</dbReference>
<protein>
    <submittedName>
        <fullName evidence="1">YaaA family protein</fullName>
    </submittedName>
</protein>
<dbReference type="PANTHER" id="PTHR30283:SF4">
    <property type="entry name" value="PEROXIDE STRESS RESISTANCE PROTEIN YAAA"/>
    <property type="match status" value="1"/>
</dbReference>
<reference evidence="1 2" key="1">
    <citation type="submission" date="2019-07" db="EMBL/GenBank/DDBJ databases">
        <title>Genome sequence of Acholeplasma laidlawii strain with increased resistance to erythromycin.</title>
        <authorList>
            <person name="Medvedeva E.S."/>
            <person name="Baranova N.B."/>
            <person name="Siniagina M.N."/>
            <person name="Mouzykantov A."/>
            <person name="Chernova O.A."/>
            <person name="Chernov V.M."/>
        </authorList>
    </citation>
    <scope>NUCLEOTIDE SEQUENCE [LARGE SCALE GENOMIC DNA]</scope>
    <source>
        <strain evidence="1 2">PG8REry</strain>
    </source>
</reference>
<evidence type="ECO:0000313" key="2">
    <source>
        <dbReference type="Proteomes" id="UP000315938"/>
    </source>
</evidence>
<dbReference type="AlphaFoldDB" id="A0A553IGV6"/>
<evidence type="ECO:0000313" key="1">
    <source>
        <dbReference type="EMBL" id="TRX99417.1"/>
    </source>
</evidence>
<dbReference type="EMBL" id="VKID01000002">
    <property type="protein sequence ID" value="TRX99417.1"/>
    <property type="molecule type" value="Genomic_DNA"/>
</dbReference>
<dbReference type="Pfam" id="PF03883">
    <property type="entry name" value="H2O2_YaaD"/>
    <property type="match status" value="1"/>
</dbReference>
<sequence length="232" mass="27101">MTIIFAPTKLFNPQAQTTENKTMFETVTMSIVEEIQKIDKANYKKHFNLSDNLVDTVYNYYHNFESNNRFTAFDYYLGESFKAFNFNQLDDIKRTYLNDNVYIIDALYGVIKPLDGIKPYRMDFTLKQSKSVLRDLINNYFSSKGAKQILSLASKEFSALIDKSKFELYEVSFIDCKEDVCKKISVFNKQMRGKLLRYIVDHEINDISGLPKIILGYHLTVVDKEINYIKSV</sequence>
<gene>
    <name evidence="1" type="ORF">FNV44_06860</name>
</gene>
<dbReference type="RefSeq" id="WP_143215721.1">
    <property type="nucleotide sequence ID" value="NZ_VKID01000002.1"/>
</dbReference>